<dbReference type="InterPro" id="IPR025877">
    <property type="entry name" value="MobA-like_NTP_Trfase"/>
</dbReference>
<keyword evidence="6" id="KW-0501">Molybdenum cofactor biosynthesis</keyword>
<evidence type="ECO:0000256" key="2">
    <source>
        <dbReference type="ARBA" id="ARBA00022679"/>
    </source>
</evidence>
<comment type="subcellular location">
    <subcellularLocation>
        <location evidence="6">Cytoplasm</location>
    </subcellularLocation>
</comment>
<dbReference type="CDD" id="cd02503">
    <property type="entry name" value="MobA"/>
    <property type="match status" value="1"/>
</dbReference>
<feature type="binding site" evidence="6">
    <location>
        <position position="24"/>
    </location>
    <ligand>
        <name>GTP</name>
        <dbReference type="ChEBI" id="CHEBI:37565"/>
    </ligand>
</feature>
<feature type="domain" description="MobA-like NTP transferase" evidence="7">
    <location>
        <begin position="8"/>
        <end position="156"/>
    </location>
</feature>
<dbReference type="EMBL" id="JAHLOQ010000016">
    <property type="protein sequence ID" value="MBU5336195.1"/>
    <property type="molecule type" value="Genomic_DNA"/>
</dbReference>
<keyword evidence="9" id="KW-1185">Reference proteome</keyword>
<evidence type="ECO:0000256" key="3">
    <source>
        <dbReference type="ARBA" id="ARBA00022723"/>
    </source>
</evidence>
<dbReference type="HAMAP" id="MF_00316">
    <property type="entry name" value="MobA"/>
    <property type="match status" value="1"/>
</dbReference>
<feature type="binding site" evidence="6">
    <location>
        <position position="103"/>
    </location>
    <ligand>
        <name>GTP</name>
        <dbReference type="ChEBI" id="CHEBI:37565"/>
    </ligand>
</feature>
<keyword evidence="5 6" id="KW-0460">Magnesium</keyword>
<comment type="domain">
    <text evidence="6">The N-terminal domain determines nucleotide recognition and specific binding, while the C-terminal domain determines the specific binding to the target protein.</text>
</comment>
<protein>
    <recommendedName>
        <fullName evidence="6">Probable molybdenum cofactor guanylyltransferase</fullName>
        <shortName evidence="6">MoCo guanylyltransferase</shortName>
        <ecNumber evidence="6">2.7.7.77</ecNumber>
    </recommendedName>
    <alternativeName>
        <fullName evidence="6">GTP:molybdopterin guanylyltransferase</fullName>
    </alternativeName>
    <alternativeName>
        <fullName evidence="6">Mo-MPT guanylyltransferase</fullName>
    </alternativeName>
    <alternativeName>
        <fullName evidence="6">Molybdopterin guanylyltransferase</fullName>
    </alternativeName>
    <alternativeName>
        <fullName evidence="6">Molybdopterin-guanine dinucleotide synthase</fullName>
        <shortName evidence="6">MGD synthase</shortName>
    </alternativeName>
</protein>
<dbReference type="Proteomes" id="UP001196301">
    <property type="component" value="Unassembled WGS sequence"/>
</dbReference>
<gene>
    <name evidence="6" type="primary">mobA</name>
    <name evidence="8" type="ORF">KQI20_07060</name>
</gene>
<keyword evidence="4 6" id="KW-0547">Nucleotide-binding</keyword>
<dbReference type="Pfam" id="PF12804">
    <property type="entry name" value="NTP_transf_3"/>
    <property type="match status" value="1"/>
</dbReference>
<dbReference type="PANTHER" id="PTHR19136:SF81">
    <property type="entry name" value="MOLYBDENUM COFACTOR GUANYLYLTRANSFERASE"/>
    <property type="match status" value="1"/>
</dbReference>
<accession>A0ABS6DWG4</accession>
<evidence type="ECO:0000313" key="8">
    <source>
        <dbReference type="EMBL" id="MBU5336195.1"/>
    </source>
</evidence>
<dbReference type="EC" id="2.7.7.77" evidence="6"/>
<keyword evidence="3 6" id="KW-0479">Metal-binding</keyword>
<reference evidence="8 9" key="1">
    <citation type="submission" date="2021-06" db="EMBL/GenBank/DDBJ databases">
        <authorList>
            <person name="Sun Q."/>
            <person name="Li D."/>
        </authorList>
    </citation>
    <scope>NUCLEOTIDE SEQUENCE [LARGE SCALE GENOMIC DNA]</scope>
    <source>
        <strain evidence="8 9">N19</strain>
    </source>
</reference>
<comment type="catalytic activity">
    <reaction evidence="6">
        <text>Mo-molybdopterin + GTP + H(+) = Mo-molybdopterin guanine dinucleotide + diphosphate</text>
        <dbReference type="Rhea" id="RHEA:34243"/>
        <dbReference type="ChEBI" id="CHEBI:15378"/>
        <dbReference type="ChEBI" id="CHEBI:33019"/>
        <dbReference type="ChEBI" id="CHEBI:37565"/>
        <dbReference type="ChEBI" id="CHEBI:71302"/>
        <dbReference type="ChEBI" id="CHEBI:71310"/>
        <dbReference type="EC" id="2.7.7.77"/>
    </reaction>
</comment>
<feature type="binding site" evidence="6">
    <location>
        <position position="74"/>
    </location>
    <ligand>
        <name>GTP</name>
        <dbReference type="ChEBI" id="CHEBI:37565"/>
    </ligand>
</feature>
<evidence type="ECO:0000313" key="9">
    <source>
        <dbReference type="Proteomes" id="UP001196301"/>
    </source>
</evidence>
<comment type="function">
    <text evidence="6">Transfers a GMP moiety from GTP to Mo-molybdopterin (Mo-MPT) cofactor (Moco or molybdenum cofactor) to form Mo-molybdopterin guanine dinucleotide (Mo-MGD) cofactor.</text>
</comment>
<evidence type="ECO:0000259" key="7">
    <source>
        <dbReference type="Pfam" id="PF12804"/>
    </source>
</evidence>
<keyword evidence="2 6" id="KW-0808">Transferase</keyword>
<comment type="caution">
    <text evidence="6">Lacks conserved residue(s) required for the propagation of feature annotation.</text>
</comment>
<evidence type="ECO:0000256" key="6">
    <source>
        <dbReference type="HAMAP-Rule" id="MF_00316"/>
    </source>
</evidence>
<proteinExistence type="inferred from homology"/>
<comment type="similarity">
    <text evidence="6">Belongs to the MobA family.</text>
</comment>
<dbReference type="PANTHER" id="PTHR19136">
    <property type="entry name" value="MOLYBDENUM COFACTOR GUANYLYLTRANSFERASE"/>
    <property type="match status" value="1"/>
</dbReference>
<feature type="binding site" evidence="6">
    <location>
        <begin position="11"/>
        <end position="13"/>
    </location>
    <ligand>
        <name>GTP</name>
        <dbReference type="ChEBI" id="CHEBI:37565"/>
    </ligand>
</feature>
<dbReference type="RefSeq" id="WP_216569322.1">
    <property type="nucleotide sequence ID" value="NZ_JAHLOQ010000016.1"/>
</dbReference>
<organism evidence="8 9">
    <name type="scientific">Intestinibacter bartlettii</name>
    <dbReference type="NCBI Taxonomy" id="261299"/>
    <lineage>
        <taxon>Bacteria</taxon>
        <taxon>Bacillati</taxon>
        <taxon>Bacillota</taxon>
        <taxon>Clostridia</taxon>
        <taxon>Peptostreptococcales</taxon>
        <taxon>Peptostreptococcaceae</taxon>
        <taxon>Intestinibacter</taxon>
    </lineage>
</organism>
<sequence>MVILDIGALILMGGKNSRMNGNVKGLLKIRNITFLEKIKETLNDFSSIYLSINDKFSQDQKQNFEQMGFQLIEDIYKEIGPLGGIYSSLLNCKEEYLFITACDMPFITKNNIKILCDRLDKDVDVVVFCDKNDRLYPLSAIYSKKVLPIIEEMIDKKYYKLSYLIEKSNFVKINIEDTDIELETLSNINTPQDYDSLKEKIKYSPSKSI</sequence>
<keyword evidence="6" id="KW-0342">GTP-binding</keyword>
<dbReference type="GO" id="GO:0016779">
    <property type="term" value="F:nucleotidyltransferase activity"/>
    <property type="evidence" value="ECO:0007669"/>
    <property type="project" value="UniProtKB-KW"/>
</dbReference>
<evidence type="ECO:0000256" key="1">
    <source>
        <dbReference type="ARBA" id="ARBA00022490"/>
    </source>
</evidence>
<name>A0ABS6DWG4_9FIRM</name>
<dbReference type="InterPro" id="IPR013482">
    <property type="entry name" value="Molybde_CF_guanTrfase"/>
</dbReference>
<evidence type="ECO:0000256" key="4">
    <source>
        <dbReference type="ARBA" id="ARBA00022741"/>
    </source>
</evidence>
<comment type="caution">
    <text evidence="8">The sequence shown here is derived from an EMBL/GenBank/DDBJ whole genome shotgun (WGS) entry which is preliminary data.</text>
</comment>
<keyword evidence="8" id="KW-0548">Nucleotidyltransferase</keyword>
<comment type="cofactor">
    <cofactor evidence="6">
        <name>Mg(2+)</name>
        <dbReference type="ChEBI" id="CHEBI:18420"/>
    </cofactor>
</comment>
<keyword evidence="1 6" id="KW-0963">Cytoplasm</keyword>
<feature type="binding site" evidence="6">
    <location>
        <position position="103"/>
    </location>
    <ligand>
        <name>Mg(2+)</name>
        <dbReference type="ChEBI" id="CHEBI:18420"/>
    </ligand>
</feature>
<evidence type="ECO:0000256" key="5">
    <source>
        <dbReference type="ARBA" id="ARBA00022842"/>
    </source>
</evidence>